<gene>
    <name evidence="1" type="ORF">LSALG_LOCUS36270</name>
</gene>
<organism evidence="1 2">
    <name type="scientific">Lactuca saligna</name>
    <name type="common">Willowleaf lettuce</name>
    <dbReference type="NCBI Taxonomy" id="75948"/>
    <lineage>
        <taxon>Eukaryota</taxon>
        <taxon>Viridiplantae</taxon>
        <taxon>Streptophyta</taxon>
        <taxon>Embryophyta</taxon>
        <taxon>Tracheophyta</taxon>
        <taxon>Spermatophyta</taxon>
        <taxon>Magnoliopsida</taxon>
        <taxon>eudicotyledons</taxon>
        <taxon>Gunneridae</taxon>
        <taxon>Pentapetalae</taxon>
        <taxon>asterids</taxon>
        <taxon>campanulids</taxon>
        <taxon>Asterales</taxon>
        <taxon>Asteraceae</taxon>
        <taxon>Cichorioideae</taxon>
        <taxon>Cichorieae</taxon>
        <taxon>Lactucinae</taxon>
        <taxon>Lactuca</taxon>
    </lineage>
</organism>
<protein>
    <submittedName>
        <fullName evidence="1">Uncharacterized protein</fullName>
    </submittedName>
</protein>
<proteinExistence type="predicted"/>
<keyword evidence="2" id="KW-1185">Reference proteome</keyword>
<accession>A0AA35ZTL3</accession>
<evidence type="ECO:0000313" key="1">
    <source>
        <dbReference type="EMBL" id="CAI9297457.1"/>
    </source>
</evidence>
<sequence length="126" mass="14422">MNIPPHEIDASHLAGPIYVSSWGYRRDQSLMEPKVSMSFFENFAYPGTCSSAGQEIILWLDENEALHLENRSLRDEFKKISDLINLFVVLSRGVARNMQLFHDRHVELVEKVAELEKVMPNMGTTS</sequence>
<reference evidence="1" key="1">
    <citation type="submission" date="2023-04" db="EMBL/GenBank/DDBJ databases">
        <authorList>
            <person name="Vijverberg K."/>
            <person name="Xiong W."/>
            <person name="Schranz E."/>
        </authorList>
    </citation>
    <scope>NUCLEOTIDE SEQUENCE</scope>
</reference>
<name>A0AA35ZTL3_LACSI</name>
<dbReference type="AlphaFoldDB" id="A0AA35ZTL3"/>
<dbReference type="EMBL" id="OX465084">
    <property type="protein sequence ID" value="CAI9297457.1"/>
    <property type="molecule type" value="Genomic_DNA"/>
</dbReference>
<dbReference type="Proteomes" id="UP001177003">
    <property type="component" value="Chromosome 8"/>
</dbReference>
<evidence type="ECO:0000313" key="2">
    <source>
        <dbReference type="Proteomes" id="UP001177003"/>
    </source>
</evidence>